<dbReference type="PROSITE" id="PS50003">
    <property type="entry name" value="PH_DOMAIN"/>
    <property type="match status" value="1"/>
</dbReference>
<feature type="region of interest" description="Disordered" evidence="1">
    <location>
        <begin position="1"/>
        <end position="163"/>
    </location>
</feature>
<dbReference type="Gene3D" id="2.30.29.30">
    <property type="entry name" value="Pleckstrin-homology domain (PH domain)/Phosphotyrosine-binding domain (PTB)"/>
    <property type="match status" value="1"/>
</dbReference>
<feature type="compositionally biased region" description="Basic residues" evidence="1">
    <location>
        <begin position="49"/>
        <end position="58"/>
    </location>
</feature>
<comment type="caution">
    <text evidence="3">The sequence shown here is derived from an EMBL/GenBank/DDBJ whole genome shotgun (WGS) entry which is preliminary data.</text>
</comment>
<name>A0A8T9B9G7_9HELO</name>
<dbReference type="PANTHER" id="PTHR38700">
    <property type="entry name" value="YALI0E22418P"/>
    <property type="match status" value="1"/>
</dbReference>
<evidence type="ECO:0000256" key="1">
    <source>
        <dbReference type="SAM" id="MobiDB-lite"/>
    </source>
</evidence>
<feature type="compositionally biased region" description="Low complexity" evidence="1">
    <location>
        <begin position="224"/>
        <end position="235"/>
    </location>
</feature>
<evidence type="ECO:0000313" key="4">
    <source>
        <dbReference type="Proteomes" id="UP000469559"/>
    </source>
</evidence>
<evidence type="ECO:0000259" key="2">
    <source>
        <dbReference type="PROSITE" id="PS50003"/>
    </source>
</evidence>
<feature type="compositionally biased region" description="Basic residues" evidence="1">
    <location>
        <begin position="15"/>
        <end position="25"/>
    </location>
</feature>
<dbReference type="InterPro" id="IPR029071">
    <property type="entry name" value="Ubiquitin-like_domsf"/>
</dbReference>
<reference evidence="3 4" key="1">
    <citation type="submission" date="2018-05" db="EMBL/GenBank/DDBJ databases">
        <title>Whole genome sequencing for identification of molecular markers to develop diagnostic detection tools for the regulated plant pathogen Lachnellula willkommii.</title>
        <authorList>
            <person name="Giroux E."/>
            <person name="Bilodeau G."/>
        </authorList>
    </citation>
    <scope>NUCLEOTIDE SEQUENCE [LARGE SCALE GENOMIC DNA]</scope>
    <source>
        <strain evidence="3 4">CBS 203.66</strain>
    </source>
</reference>
<organism evidence="3 4">
    <name type="scientific">Lachnellula arida</name>
    <dbReference type="NCBI Taxonomy" id="1316785"/>
    <lineage>
        <taxon>Eukaryota</taxon>
        <taxon>Fungi</taxon>
        <taxon>Dikarya</taxon>
        <taxon>Ascomycota</taxon>
        <taxon>Pezizomycotina</taxon>
        <taxon>Leotiomycetes</taxon>
        <taxon>Helotiales</taxon>
        <taxon>Lachnaceae</taxon>
        <taxon>Lachnellula</taxon>
    </lineage>
</organism>
<sequence>MSGDQDVTSSPSKYSRYRSVRHQTHPTRTEPAPPMPEAQQDASFSRTKSMARYRRSRAVAKNELADQPLPPPVPSIPSRTQTSAAPRPTERDTTRRLTEPVPSAQRQVPDAGREQARPKETERERLRRKAQEYRDREEAQQRLEEQEAREAAEEEAELARRKEEEAAKILAEQKRKDLERLEATLDAAARPAPIAPGVTSPGREKFSFFSRKRAATRSAQPRTSESGSGSGNSMSRTEAPRAILEGGGGIVPQTDAPISASNAGERRVLIRCKQSSINLPINPETTPVDITFSAANIMTQNVNPSRAVLLESYTQLGLERRIRKYEHVRDIMNSWDRDTQNALLLQDSDSPNHDHDLETIAAPREAPPDVTVYMYHSQKPHRWNKRYITLLSSGQIFVSKKPRIKMSDKDINNICHLSDFDIYTSTPQYTRKTLKPPKKHCYAIKSQQKTTMFLSTENFVHYFSTDDSSLANIWYSAVQRCAPGAKKVKPKPSKPTHAIRPSTSTFVDENPYTIGSFAPLMNTDRFANASPEREPNYDSDEENRPLQIPFHLRNSANPIPSKRDSKRHPPPVSYKLPTEAEEFSSSGLLGRTYSQRQKTLQAREPSQNQAQNASGPFVNAPDVLLNRDSSGSGGQHHHQRANSMRSVRRPTTSGEGMKPKPLLDFTPQFKEAPQWDKRGKGRGVKAEEGVMLVEVATTHEAAQMAAQMRPERDIFRRDQVVGSGGGGGGMQQRPRTGRKDAGGGGGPFVEGGLINGAGRA</sequence>
<feature type="region of interest" description="Disordered" evidence="1">
    <location>
        <begin position="718"/>
        <end position="760"/>
    </location>
</feature>
<dbReference type="PANTHER" id="PTHR38700:SF1">
    <property type="entry name" value="PH DOMAIN-CONTAINING PROTEIN"/>
    <property type="match status" value="1"/>
</dbReference>
<proteinExistence type="predicted"/>
<feature type="compositionally biased region" description="Polar residues" evidence="1">
    <location>
        <begin position="583"/>
        <end position="614"/>
    </location>
</feature>
<feature type="region of interest" description="Disordered" evidence="1">
    <location>
        <begin position="527"/>
        <end position="664"/>
    </location>
</feature>
<keyword evidence="4" id="KW-1185">Reference proteome</keyword>
<dbReference type="InterPro" id="IPR001849">
    <property type="entry name" value="PH_domain"/>
</dbReference>
<dbReference type="InterPro" id="IPR011993">
    <property type="entry name" value="PH-like_dom_sf"/>
</dbReference>
<feature type="compositionally biased region" description="Basic and acidic residues" evidence="1">
    <location>
        <begin position="88"/>
        <end position="98"/>
    </location>
</feature>
<dbReference type="Proteomes" id="UP000469559">
    <property type="component" value="Unassembled WGS sequence"/>
</dbReference>
<dbReference type="SUPFAM" id="SSF54236">
    <property type="entry name" value="Ubiquitin-like"/>
    <property type="match status" value="1"/>
</dbReference>
<gene>
    <name evidence="3" type="ORF">LARI1_G008668</name>
</gene>
<evidence type="ECO:0000313" key="3">
    <source>
        <dbReference type="EMBL" id="TVY16385.1"/>
    </source>
</evidence>
<accession>A0A8T9B9G7</accession>
<dbReference type="SMART" id="SM00233">
    <property type="entry name" value="PH"/>
    <property type="match status" value="1"/>
</dbReference>
<feature type="domain" description="PH" evidence="2">
    <location>
        <begin position="365"/>
        <end position="483"/>
    </location>
</feature>
<feature type="compositionally biased region" description="Gly residues" evidence="1">
    <location>
        <begin position="742"/>
        <end position="760"/>
    </location>
</feature>
<dbReference type="Pfam" id="PF00169">
    <property type="entry name" value="PH"/>
    <property type="match status" value="1"/>
</dbReference>
<feature type="region of interest" description="Disordered" evidence="1">
    <location>
        <begin position="485"/>
        <end position="505"/>
    </location>
</feature>
<protein>
    <recommendedName>
        <fullName evidence="2">PH domain-containing protein</fullName>
    </recommendedName>
</protein>
<feature type="compositionally biased region" description="Basic and acidic residues" evidence="1">
    <location>
        <begin position="111"/>
        <end position="163"/>
    </location>
</feature>
<dbReference type="SUPFAM" id="SSF50729">
    <property type="entry name" value="PH domain-like"/>
    <property type="match status" value="1"/>
</dbReference>
<dbReference type="EMBL" id="QGMF01000375">
    <property type="protein sequence ID" value="TVY16385.1"/>
    <property type="molecule type" value="Genomic_DNA"/>
</dbReference>
<dbReference type="AlphaFoldDB" id="A0A8T9B9G7"/>
<feature type="compositionally biased region" description="Polar residues" evidence="1">
    <location>
        <begin position="1"/>
        <end position="13"/>
    </location>
</feature>
<feature type="region of interest" description="Disordered" evidence="1">
    <location>
        <begin position="210"/>
        <end position="237"/>
    </location>
</feature>
<dbReference type="OrthoDB" id="6235964at2759"/>
<feature type="compositionally biased region" description="Polar residues" evidence="1">
    <location>
        <begin position="641"/>
        <end position="654"/>
    </location>
</feature>